<gene>
    <name evidence="1" type="ORF">DAPPUDRAFT_247907</name>
</gene>
<dbReference type="InParanoid" id="E9GT40"/>
<dbReference type="HOGENOM" id="CLU_1422825_0_0_1"/>
<dbReference type="EMBL" id="GL732563">
    <property type="protein sequence ID" value="EFX77340.1"/>
    <property type="molecule type" value="Genomic_DNA"/>
</dbReference>
<protein>
    <submittedName>
        <fullName evidence="1">Uncharacterized protein</fullName>
    </submittedName>
</protein>
<dbReference type="PhylomeDB" id="E9GT40"/>
<name>E9GT40_DAPPU</name>
<accession>E9GT40</accession>
<dbReference type="AlphaFoldDB" id="E9GT40"/>
<organism evidence="1 2">
    <name type="scientific">Daphnia pulex</name>
    <name type="common">Water flea</name>
    <dbReference type="NCBI Taxonomy" id="6669"/>
    <lineage>
        <taxon>Eukaryota</taxon>
        <taxon>Metazoa</taxon>
        <taxon>Ecdysozoa</taxon>
        <taxon>Arthropoda</taxon>
        <taxon>Crustacea</taxon>
        <taxon>Branchiopoda</taxon>
        <taxon>Diplostraca</taxon>
        <taxon>Cladocera</taxon>
        <taxon>Anomopoda</taxon>
        <taxon>Daphniidae</taxon>
        <taxon>Daphnia</taxon>
    </lineage>
</organism>
<dbReference type="Proteomes" id="UP000000305">
    <property type="component" value="Unassembled WGS sequence"/>
</dbReference>
<sequence length="191" mass="22176">MSEDAFGSLFRNFLATVSTFPLRHNDVSKWWEKIFKPGVKRIAQSYCRRRALLGREIGRFYQDCLSEVTQPGRELHWPDYQALCEEARNWNVRLLQGAKIRPRFTSVTDTDFPSLFHVRKETNRVRLSMISSLSDASDELIVDEGWINQTLTESFRHVFSQEPGGDDAMETSFLCVIRKVIFPLTFHAQPS</sequence>
<reference evidence="1 2" key="1">
    <citation type="journal article" date="2011" name="Science">
        <title>The ecoresponsive genome of Daphnia pulex.</title>
        <authorList>
            <person name="Colbourne J.K."/>
            <person name="Pfrender M.E."/>
            <person name="Gilbert D."/>
            <person name="Thomas W.K."/>
            <person name="Tucker A."/>
            <person name="Oakley T.H."/>
            <person name="Tokishita S."/>
            <person name="Aerts A."/>
            <person name="Arnold G.J."/>
            <person name="Basu M.K."/>
            <person name="Bauer D.J."/>
            <person name="Caceres C.E."/>
            <person name="Carmel L."/>
            <person name="Casola C."/>
            <person name="Choi J.H."/>
            <person name="Detter J.C."/>
            <person name="Dong Q."/>
            <person name="Dusheyko S."/>
            <person name="Eads B.D."/>
            <person name="Frohlich T."/>
            <person name="Geiler-Samerotte K.A."/>
            <person name="Gerlach D."/>
            <person name="Hatcher P."/>
            <person name="Jogdeo S."/>
            <person name="Krijgsveld J."/>
            <person name="Kriventseva E.V."/>
            <person name="Kultz D."/>
            <person name="Laforsch C."/>
            <person name="Lindquist E."/>
            <person name="Lopez J."/>
            <person name="Manak J.R."/>
            <person name="Muller J."/>
            <person name="Pangilinan J."/>
            <person name="Patwardhan R.P."/>
            <person name="Pitluck S."/>
            <person name="Pritham E.J."/>
            <person name="Rechtsteiner A."/>
            <person name="Rho M."/>
            <person name="Rogozin I.B."/>
            <person name="Sakarya O."/>
            <person name="Salamov A."/>
            <person name="Schaack S."/>
            <person name="Shapiro H."/>
            <person name="Shiga Y."/>
            <person name="Skalitzky C."/>
            <person name="Smith Z."/>
            <person name="Souvorov A."/>
            <person name="Sung W."/>
            <person name="Tang Z."/>
            <person name="Tsuchiya D."/>
            <person name="Tu H."/>
            <person name="Vos H."/>
            <person name="Wang M."/>
            <person name="Wolf Y.I."/>
            <person name="Yamagata H."/>
            <person name="Yamada T."/>
            <person name="Ye Y."/>
            <person name="Shaw J.R."/>
            <person name="Andrews J."/>
            <person name="Crease T.J."/>
            <person name="Tang H."/>
            <person name="Lucas S.M."/>
            <person name="Robertson H.M."/>
            <person name="Bork P."/>
            <person name="Koonin E.V."/>
            <person name="Zdobnov E.M."/>
            <person name="Grigoriev I.V."/>
            <person name="Lynch M."/>
            <person name="Boore J.L."/>
        </authorList>
    </citation>
    <scope>NUCLEOTIDE SEQUENCE [LARGE SCALE GENOMIC DNA]</scope>
</reference>
<evidence type="ECO:0000313" key="1">
    <source>
        <dbReference type="EMBL" id="EFX77340.1"/>
    </source>
</evidence>
<evidence type="ECO:0000313" key="2">
    <source>
        <dbReference type="Proteomes" id="UP000000305"/>
    </source>
</evidence>
<dbReference type="STRING" id="6669.E9GT40"/>
<dbReference type="KEGG" id="dpx:DAPPUDRAFT_247907"/>
<proteinExistence type="predicted"/>
<keyword evidence="2" id="KW-1185">Reference proteome</keyword>